<dbReference type="InterPro" id="IPR046357">
    <property type="entry name" value="PPIase_dom_sf"/>
</dbReference>
<dbReference type="InterPro" id="IPR050280">
    <property type="entry name" value="OMP_Chaperone_SurA"/>
</dbReference>
<dbReference type="PROSITE" id="PS50198">
    <property type="entry name" value="PPIC_PPIASE_2"/>
    <property type="match status" value="1"/>
</dbReference>
<keyword evidence="2 6" id="KW-0732">Signal</keyword>
<feature type="signal peptide" evidence="6">
    <location>
        <begin position="1"/>
        <end position="22"/>
    </location>
</feature>
<evidence type="ECO:0000256" key="2">
    <source>
        <dbReference type="ARBA" id="ARBA00022729"/>
    </source>
</evidence>
<comment type="caution">
    <text evidence="8">The sequence shown here is derived from an EMBL/GenBank/DDBJ whole genome shotgun (WGS) entry which is preliminary data.</text>
</comment>
<dbReference type="Gene3D" id="1.10.4030.10">
    <property type="entry name" value="Porin chaperone SurA, peptide-binding domain"/>
    <property type="match status" value="1"/>
</dbReference>
<evidence type="ECO:0000313" key="8">
    <source>
        <dbReference type="EMBL" id="MBB5514932.1"/>
    </source>
</evidence>
<dbReference type="EMBL" id="JACIJS010000002">
    <property type="protein sequence ID" value="MBB5514932.1"/>
    <property type="molecule type" value="Genomic_DNA"/>
</dbReference>
<dbReference type="GO" id="GO:0003755">
    <property type="term" value="F:peptidyl-prolyl cis-trans isomerase activity"/>
    <property type="evidence" value="ECO:0007669"/>
    <property type="project" value="UniProtKB-KW"/>
</dbReference>
<dbReference type="Pfam" id="PF00639">
    <property type="entry name" value="Rotamase"/>
    <property type="match status" value="1"/>
</dbReference>
<evidence type="ECO:0000256" key="5">
    <source>
        <dbReference type="PROSITE-ProRule" id="PRU00278"/>
    </source>
</evidence>
<accession>A0A840WMP8</accession>
<organism evidence="8 9">
    <name type="scientific">Rubricella aquisinus</name>
    <dbReference type="NCBI Taxonomy" id="2028108"/>
    <lineage>
        <taxon>Bacteria</taxon>
        <taxon>Pseudomonadati</taxon>
        <taxon>Pseudomonadota</taxon>
        <taxon>Alphaproteobacteria</taxon>
        <taxon>Rhodobacterales</taxon>
        <taxon>Paracoccaceae</taxon>
        <taxon>Rubricella</taxon>
    </lineage>
</organism>
<dbReference type="InterPro" id="IPR027304">
    <property type="entry name" value="Trigger_fact/SurA_dom_sf"/>
</dbReference>
<dbReference type="SUPFAM" id="SSF109998">
    <property type="entry name" value="Triger factor/SurA peptide-binding domain-like"/>
    <property type="match status" value="1"/>
</dbReference>
<name>A0A840WMP8_9RHOB</name>
<reference evidence="8 9" key="1">
    <citation type="submission" date="2020-08" db="EMBL/GenBank/DDBJ databases">
        <title>Genomic Encyclopedia of Type Strains, Phase IV (KMG-IV): sequencing the most valuable type-strain genomes for metagenomic binning, comparative biology and taxonomic classification.</title>
        <authorList>
            <person name="Goeker M."/>
        </authorList>
    </citation>
    <scope>NUCLEOTIDE SEQUENCE [LARGE SCALE GENOMIC DNA]</scope>
    <source>
        <strain evidence="8 9">DSM 103377</strain>
    </source>
</reference>
<feature type="domain" description="PpiC" evidence="7">
    <location>
        <begin position="146"/>
        <end position="258"/>
    </location>
</feature>
<evidence type="ECO:0000259" key="7">
    <source>
        <dbReference type="PROSITE" id="PS50198"/>
    </source>
</evidence>
<dbReference type="SUPFAM" id="SSF54534">
    <property type="entry name" value="FKBP-like"/>
    <property type="match status" value="1"/>
</dbReference>
<feature type="chain" id="PRO_5032415086" description="Parvulin-like PPIase" evidence="6">
    <location>
        <begin position="23"/>
        <end position="398"/>
    </location>
</feature>
<keyword evidence="5" id="KW-0697">Rotamase</keyword>
<keyword evidence="5 8" id="KW-0413">Isomerase</keyword>
<dbReference type="AlphaFoldDB" id="A0A840WMP8"/>
<dbReference type="InterPro" id="IPR023058">
    <property type="entry name" value="PPIase_PpiC_CS"/>
</dbReference>
<dbReference type="Proteomes" id="UP000553766">
    <property type="component" value="Unassembled WGS sequence"/>
</dbReference>
<dbReference type="RefSeq" id="WP_184009005.1">
    <property type="nucleotide sequence ID" value="NZ_JACIJS010000002.1"/>
</dbReference>
<dbReference type="PANTHER" id="PTHR47637:SF1">
    <property type="entry name" value="CHAPERONE SURA"/>
    <property type="match status" value="1"/>
</dbReference>
<dbReference type="PANTHER" id="PTHR47637">
    <property type="entry name" value="CHAPERONE SURA"/>
    <property type="match status" value="1"/>
</dbReference>
<keyword evidence="9" id="KW-1185">Reference proteome</keyword>
<evidence type="ECO:0000313" key="9">
    <source>
        <dbReference type="Proteomes" id="UP000553766"/>
    </source>
</evidence>
<evidence type="ECO:0000256" key="1">
    <source>
        <dbReference type="ARBA" id="ARBA00018370"/>
    </source>
</evidence>
<dbReference type="Gene3D" id="3.10.50.40">
    <property type="match status" value="1"/>
</dbReference>
<proteinExistence type="predicted"/>
<sequence length="398" mass="43439">MLSIRLFLTVMILGLFPLPALAQDSFTPAVIVNDRVISNYDVAQRAGILELLGERQNSLETAQDQLIEEALMLWEADRQGIAANEQLIEEGLASFAAQRGASPEELIGAIRNANLDPRSLLRLVEAQLLWQESMRRRFSGRARPSDGEVDDAIILAATEPAREVRLAELAFPIFERGEEESVALIRRLYTELSQGGDFAAAAREYSRTPTAAQGGDLGWQRPENLPPRMQQQISILDVGEVSQPIPITRGVSLLKLIGDREVPSRDAARVSLRYAIASFTGDGATDRARAARAAATSCDAVAAGLPGAQDQTIVGPTTLDQVQGDLFNVLSQLTPGIASQPIPVQQGGSRLVLLCERDVDVTAEERNAIGDRLFSERVTGYAEGYMQQLRRDALIERR</sequence>
<evidence type="ECO:0000256" key="6">
    <source>
        <dbReference type="SAM" id="SignalP"/>
    </source>
</evidence>
<evidence type="ECO:0000256" key="4">
    <source>
        <dbReference type="ARBA" id="ARBA00031484"/>
    </source>
</evidence>
<dbReference type="InterPro" id="IPR000297">
    <property type="entry name" value="PPIase_PpiC"/>
</dbReference>
<protein>
    <recommendedName>
        <fullName evidence="1">Parvulin-like PPIase</fullName>
    </recommendedName>
    <alternativeName>
        <fullName evidence="3">Peptidyl-prolyl cis-trans isomerase plp</fullName>
    </alternativeName>
    <alternativeName>
        <fullName evidence="4">Rotamase plp</fullName>
    </alternativeName>
</protein>
<gene>
    <name evidence="8" type="ORF">FHS89_000938</name>
</gene>
<evidence type="ECO:0000256" key="3">
    <source>
        <dbReference type="ARBA" id="ARBA00030642"/>
    </source>
</evidence>
<dbReference type="PROSITE" id="PS01096">
    <property type="entry name" value="PPIC_PPIASE_1"/>
    <property type="match status" value="1"/>
</dbReference>